<dbReference type="Gene3D" id="3.40.1190.10">
    <property type="entry name" value="Mur-like, catalytic domain"/>
    <property type="match status" value="1"/>
</dbReference>
<dbReference type="NCBIfam" id="TIGR04012">
    <property type="entry name" value="poly_gGlu_PgsB"/>
    <property type="match status" value="1"/>
</dbReference>
<dbReference type="InterPro" id="IPR050061">
    <property type="entry name" value="MurCDEF_pg_biosynth"/>
</dbReference>
<dbReference type="GO" id="GO:0016020">
    <property type="term" value="C:membrane"/>
    <property type="evidence" value="ECO:0007669"/>
    <property type="project" value="InterPro"/>
</dbReference>
<dbReference type="PATRIC" id="fig|1703780.3.peg.23"/>
<dbReference type="InterPro" id="IPR036565">
    <property type="entry name" value="Mur-like_cat_sf"/>
</dbReference>
<keyword evidence="1" id="KW-0472">Membrane</keyword>
<feature type="transmembrane region" description="Helical" evidence="1">
    <location>
        <begin position="6"/>
        <end position="21"/>
    </location>
</feature>
<reference evidence="3 4" key="1">
    <citation type="journal article" date="2015" name="Microbiome">
        <title>Genomic resolution of linkages in carbon, nitrogen, and sulfur cycling among widespread estuary sediment bacteria.</title>
        <authorList>
            <person name="Baker B.J."/>
            <person name="Lazar C.S."/>
            <person name="Teske A.P."/>
            <person name="Dick G.J."/>
        </authorList>
    </citation>
    <scope>NUCLEOTIDE SEQUENCE [LARGE SCALE GENOMIC DNA]</scope>
    <source>
        <strain evidence="3">SM23_60</strain>
    </source>
</reference>
<evidence type="ECO:0000313" key="4">
    <source>
        <dbReference type="Proteomes" id="UP000051096"/>
    </source>
</evidence>
<dbReference type="Pfam" id="PF08245">
    <property type="entry name" value="Mur_ligase_M"/>
    <property type="match status" value="1"/>
</dbReference>
<dbReference type="GO" id="GO:0005524">
    <property type="term" value="F:ATP binding"/>
    <property type="evidence" value="ECO:0007669"/>
    <property type="project" value="InterPro"/>
</dbReference>
<evidence type="ECO:0000313" key="3">
    <source>
        <dbReference type="EMBL" id="KPK71709.1"/>
    </source>
</evidence>
<proteinExistence type="predicted"/>
<dbReference type="AlphaFoldDB" id="A0A0S8GIT5"/>
<protein>
    <recommendedName>
        <fullName evidence="2">Mur ligase central domain-containing protein</fullName>
    </recommendedName>
</protein>
<dbReference type="GO" id="GO:0045227">
    <property type="term" value="P:capsule polysaccharide biosynthetic process"/>
    <property type="evidence" value="ECO:0007669"/>
    <property type="project" value="InterPro"/>
</dbReference>
<keyword evidence="1" id="KW-1133">Transmembrane helix</keyword>
<dbReference type="PANTHER" id="PTHR43445:SF1">
    <property type="entry name" value="PGA SYNTHASE CAPB"/>
    <property type="match status" value="1"/>
</dbReference>
<dbReference type="Proteomes" id="UP000051096">
    <property type="component" value="Unassembled WGS sequence"/>
</dbReference>
<evidence type="ECO:0000256" key="1">
    <source>
        <dbReference type="SAM" id="Phobius"/>
    </source>
</evidence>
<dbReference type="PANTHER" id="PTHR43445">
    <property type="entry name" value="UDP-N-ACETYLMURAMATE--L-ALANINE LIGASE-RELATED"/>
    <property type="match status" value="1"/>
</dbReference>
<sequence length="388" mass="43766">MPYSLYAVVILLAVFIIFYRLERVRHERILHSIPIRIWVNGTRGKSSVTRLIAAGLRAAGKKVVAKTTGTSARIIMHDRAEQPVVRLGMANIREQMRILKSMAHVQPDAVVLECMALKPDLQWTEATQIVQPTVAVITNVRPDHLDVMGPTVTQVAEAFVNAIPRNCTLYCSRSSLLESSLSKLENKNITVTFSQADAVSDQQLKGFSYIEHRENVALALAVCARFNIDKKTALEGMYTMQPDPGVLHKEQLSVHGKRVTFINAMAANDTESIRQIWDTTEKTFRETNVLINCRDDRMDRSLRIAELIRERISADHYMLTGSGTRACMRVLRKFIDRRNVYDFGNRTPHVAVARIAEIVGDDSLIFAIGNTVGYGVELDREFRKLRTT</sequence>
<gene>
    <name evidence="3" type="ORF">AMJ87_06910</name>
</gene>
<keyword evidence="1" id="KW-0812">Transmembrane</keyword>
<dbReference type="InterPro" id="IPR013221">
    <property type="entry name" value="Mur_ligase_cen"/>
</dbReference>
<dbReference type="GO" id="GO:0016881">
    <property type="term" value="F:acid-amino acid ligase activity"/>
    <property type="evidence" value="ECO:0007669"/>
    <property type="project" value="InterPro"/>
</dbReference>
<accession>A0A0S8GIT5</accession>
<dbReference type="InterPro" id="IPR008337">
    <property type="entry name" value="Capsule_biosynth_CapB"/>
</dbReference>
<comment type="caution">
    <text evidence="3">The sequence shown here is derived from an EMBL/GenBank/DDBJ whole genome shotgun (WGS) entry which is preliminary data.</text>
</comment>
<evidence type="ECO:0000259" key="2">
    <source>
        <dbReference type="Pfam" id="PF08245"/>
    </source>
</evidence>
<organism evidence="3 4">
    <name type="scientific">candidate division WOR_3 bacterium SM23_60</name>
    <dbReference type="NCBI Taxonomy" id="1703780"/>
    <lineage>
        <taxon>Bacteria</taxon>
        <taxon>Bacteria division WOR-3</taxon>
    </lineage>
</organism>
<dbReference type="PRINTS" id="PR01758">
    <property type="entry name" value="CAPSULEPROTB"/>
</dbReference>
<name>A0A0S8GIT5_UNCW3</name>
<feature type="domain" description="Mur ligase central" evidence="2">
    <location>
        <begin position="39"/>
        <end position="214"/>
    </location>
</feature>
<dbReference type="EMBL" id="LJUO01000057">
    <property type="protein sequence ID" value="KPK71709.1"/>
    <property type="molecule type" value="Genomic_DNA"/>
</dbReference>
<dbReference type="SUPFAM" id="SSF53623">
    <property type="entry name" value="MurD-like peptide ligases, catalytic domain"/>
    <property type="match status" value="1"/>
</dbReference>